<feature type="coiled-coil region" evidence="1">
    <location>
        <begin position="29"/>
        <end position="56"/>
    </location>
</feature>
<dbReference type="Proteomes" id="UP000326198">
    <property type="component" value="Unassembled WGS sequence"/>
</dbReference>
<reference evidence="3 4" key="1">
    <citation type="submission" date="2019-04" db="EMBL/GenBank/DDBJ databases">
        <title>Friends and foes A comparative genomics studyof 23 Aspergillus species from section Flavi.</title>
        <authorList>
            <consortium name="DOE Joint Genome Institute"/>
            <person name="Kjaerbolling I."/>
            <person name="Vesth T."/>
            <person name="Frisvad J.C."/>
            <person name="Nybo J.L."/>
            <person name="Theobald S."/>
            <person name="Kildgaard S."/>
            <person name="Isbrandt T."/>
            <person name="Kuo A."/>
            <person name="Sato A."/>
            <person name="Lyhne E.K."/>
            <person name="Kogle M.E."/>
            <person name="Wiebenga A."/>
            <person name="Kun R.S."/>
            <person name="Lubbers R.J."/>
            <person name="Makela M.R."/>
            <person name="Barry K."/>
            <person name="Chovatia M."/>
            <person name="Clum A."/>
            <person name="Daum C."/>
            <person name="Haridas S."/>
            <person name="He G."/>
            <person name="LaButti K."/>
            <person name="Lipzen A."/>
            <person name="Mondo S."/>
            <person name="Riley R."/>
            <person name="Salamov A."/>
            <person name="Simmons B.A."/>
            <person name="Magnuson J.K."/>
            <person name="Henrissat B."/>
            <person name="Mortensen U.H."/>
            <person name="Larsen T.O."/>
            <person name="Devries R.P."/>
            <person name="Grigoriev I.V."/>
            <person name="Machida M."/>
            <person name="Baker S.E."/>
            <person name="Andersen M.R."/>
        </authorList>
    </citation>
    <scope>NUCLEOTIDE SEQUENCE [LARGE SCALE GENOMIC DNA]</scope>
    <source>
        <strain evidence="3 4">IBT 29228</strain>
    </source>
</reference>
<evidence type="ECO:0000313" key="4">
    <source>
        <dbReference type="Proteomes" id="UP000326198"/>
    </source>
</evidence>
<organism evidence="3 4">
    <name type="scientific">Aspergillus bertholletiae</name>
    <dbReference type="NCBI Taxonomy" id="1226010"/>
    <lineage>
        <taxon>Eukaryota</taxon>
        <taxon>Fungi</taxon>
        <taxon>Dikarya</taxon>
        <taxon>Ascomycota</taxon>
        <taxon>Pezizomycotina</taxon>
        <taxon>Eurotiomycetes</taxon>
        <taxon>Eurotiomycetidae</taxon>
        <taxon>Eurotiales</taxon>
        <taxon>Aspergillaceae</taxon>
        <taxon>Aspergillus</taxon>
        <taxon>Aspergillus subgen. Circumdati</taxon>
    </lineage>
</organism>
<dbReference type="EMBL" id="ML736320">
    <property type="protein sequence ID" value="KAE8373298.1"/>
    <property type="molecule type" value="Genomic_DNA"/>
</dbReference>
<evidence type="ECO:0000313" key="3">
    <source>
        <dbReference type="EMBL" id="KAE8373298.1"/>
    </source>
</evidence>
<evidence type="ECO:0000256" key="1">
    <source>
        <dbReference type="SAM" id="Coils"/>
    </source>
</evidence>
<dbReference type="OrthoDB" id="4179617at2759"/>
<keyword evidence="1" id="KW-0175">Coiled coil</keyword>
<proteinExistence type="predicted"/>
<sequence length="320" mass="36448">MARKKNPSTQRNYIVRLIKIGLKWLSHSSNVSQADIQEMKQTLEQIEAEATGDRNLPTVAMGDLTLKDVEDIFGLEKLTPKNEREGGKWDLVPFNSTEVPDSEDFEDFYDHLCQDLQYLDFANHNSKRSEALVRTHLDVILGLVLGWAKEDGQIIRGNLVSWGYETPFHMVIKMNAKKKMLRGRPDYALWYGAQANLETNLVIVEAKTSDEIGKGERQVLAYMGLVHAGRKKRGKDDTTVYGIATDSIKFLFYRIDHSSKWCSMILTWGQTQEENKSIVGLLLRIMKMASDQSPTHTRENTSQDRQFNSSAGEDIPMQDC</sequence>
<name>A0A5N7AWQ0_9EURO</name>
<protein>
    <submittedName>
        <fullName evidence="3">Uncharacterized protein</fullName>
    </submittedName>
</protein>
<feature type="region of interest" description="Disordered" evidence="2">
    <location>
        <begin position="292"/>
        <end position="320"/>
    </location>
</feature>
<keyword evidence="4" id="KW-1185">Reference proteome</keyword>
<accession>A0A5N7AWQ0</accession>
<dbReference type="AlphaFoldDB" id="A0A5N7AWQ0"/>
<gene>
    <name evidence="3" type="ORF">BDV26DRAFT_285242</name>
</gene>
<evidence type="ECO:0000256" key="2">
    <source>
        <dbReference type="SAM" id="MobiDB-lite"/>
    </source>
</evidence>